<dbReference type="GO" id="GO:0003677">
    <property type="term" value="F:DNA binding"/>
    <property type="evidence" value="ECO:0007669"/>
    <property type="project" value="InterPro"/>
</dbReference>
<accession>A0A4R6VG69</accession>
<evidence type="ECO:0000313" key="2">
    <source>
        <dbReference type="EMBL" id="TDQ60450.1"/>
    </source>
</evidence>
<dbReference type="InterPro" id="IPR001387">
    <property type="entry name" value="Cro/C1-type_HTH"/>
</dbReference>
<sequence>MNEFERDIINSMQEAVDMQMGKPIGRTTVISSPKQVRKLAKLTQKEMAELMGMSLSTYQKWERGVQTAECLPLNLLRIIEKDPDAVINTLSSNEKSHSDKMVSNGA</sequence>
<dbReference type="EMBL" id="SNYR01000004">
    <property type="protein sequence ID" value="TDQ60450.1"/>
    <property type="molecule type" value="Genomic_DNA"/>
</dbReference>
<dbReference type="InterPro" id="IPR010982">
    <property type="entry name" value="Lambda_DNA-bd_dom_sf"/>
</dbReference>
<dbReference type="OrthoDB" id="9799384at2"/>
<evidence type="ECO:0000259" key="1">
    <source>
        <dbReference type="PROSITE" id="PS50943"/>
    </source>
</evidence>
<reference evidence="2 3" key="1">
    <citation type="submission" date="2019-03" db="EMBL/GenBank/DDBJ databases">
        <title>Genomic Encyclopedia of Type Strains, Phase III (KMG-III): the genomes of soil and plant-associated and newly described type strains.</title>
        <authorList>
            <person name="Whitman W."/>
        </authorList>
    </citation>
    <scope>NUCLEOTIDE SEQUENCE [LARGE SCALE GENOMIC DNA]</scope>
    <source>
        <strain evidence="2 3">CGMCC 1.7002</strain>
    </source>
</reference>
<feature type="domain" description="HTH cro/C1-type" evidence="1">
    <location>
        <begin position="34"/>
        <end position="64"/>
    </location>
</feature>
<name>A0A4R6VG69_9HYPH</name>
<dbReference type="Proteomes" id="UP000295391">
    <property type="component" value="Unassembled WGS sequence"/>
</dbReference>
<evidence type="ECO:0000313" key="3">
    <source>
        <dbReference type="Proteomes" id="UP000295391"/>
    </source>
</evidence>
<protein>
    <submittedName>
        <fullName evidence="2">Helix-turn-helix protein</fullName>
    </submittedName>
</protein>
<dbReference type="RefSeq" id="WP_133573941.1">
    <property type="nucleotide sequence ID" value="NZ_SNYR01000004.1"/>
</dbReference>
<keyword evidence="3" id="KW-1185">Reference proteome</keyword>
<dbReference type="AlphaFoldDB" id="A0A4R6VG69"/>
<dbReference type="SUPFAM" id="SSF47413">
    <property type="entry name" value="lambda repressor-like DNA-binding domains"/>
    <property type="match status" value="1"/>
</dbReference>
<organism evidence="2 3">
    <name type="scientific">Maritalea mobilis</name>
    <dbReference type="NCBI Taxonomy" id="483324"/>
    <lineage>
        <taxon>Bacteria</taxon>
        <taxon>Pseudomonadati</taxon>
        <taxon>Pseudomonadota</taxon>
        <taxon>Alphaproteobacteria</taxon>
        <taxon>Hyphomicrobiales</taxon>
        <taxon>Devosiaceae</taxon>
        <taxon>Maritalea</taxon>
    </lineage>
</organism>
<dbReference type="Pfam" id="PF01381">
    <property type="entry name" value="HTH_3"/>
    <property type="match status" value="1"/>
</dbReference>
<dbReference type="PROSITE" id="PS50943">
    <property type="entry name" value="HTH_CROC1"/>
    <property type="match status" value="1"/>
</dbReference>
<dbReference type="CDD" id="cd00093">
    <property type="entry name" value="HTH_XRE"/>
    <property type="match status" value="1"/>
</dbReference>
<dbReference type="Gene3D" id="1.10.260.40">
    <property type="entry name" value="lambda repressor-like DNA-binding domains"/>
    <property type="match status" value="1"/>
</dbReference>
<gene>
    <name evidence="2" type="ORF">ATL17_3338</name>
</gene>
<proteinExistence type="predicted"/>
<comment type="caution">
    <text evidence="2">The sequence shown here is derived from an EMBL/GenBank/DDBJ whole genome shotgun (WGS) entry which is preliminary data.</text>
</comment>